<protein>
    <submittedName>
        <fullName evidence="5">Glycosyltransferase involved in cell wall bisynthesis</fullName>
    </submittedName>
</protein>
<reference evidence="5 6" key="1">
    <citation type="submission" date="2016-10" db="EMBL/GenBank/DDBJ databases">
        <authorList>
            <person name="de Groot N.N."/>
        </authorList>
    </citation>
    <scope>NUCLEOTIDE SEQUENCE [LARGE SCALE GENOMIC DNA]</scope>
    <source>
        <strain evidence="5 6">Z108</strain>
    </source>
</reference>
<dbReference type="SUPFAM" id="SSF53448">
    <property type="entry name" value="Nucleotide-diphospho-sugar transferases"/>
    <property type="match status" value="1"/>
</dbReference>
<feature type="domain" description="Glycosyltransferase 2-like" evidence="4">
    <location>
        <begin position="7"/>
        <end position="129"/>
    </location>
</feature>
<dbReference type="InterPro" id="IPR001173">
    <property type="entry name" value="Glyco_trans_2-like"/>
</dbReference>
<organism evidence="5 6">
    <name type="scientific">Selenomonas ruminantium</name>
    <dbReference type="NCBI Taxonomy" id="971"/>
    <lineage>
        <taxon>Bacteria</taxon>
        <taxon>Bacillati</taxon>
        <taxon>Bacillota</taxon>
        <taxon>Negativicutes</taxon>
        <taxon>Selenomonadales</taxon>
        <taxon>Selenomonadaceae</taxon>
        <taxon>Selenomonas</taxon>
    </lineage>
</organism>
<evidence type="ECO:0000256" key="2">
    <source>
        <dbReference type="ARBA" id="ARBA00022679"/>
    </source>
</evidence>
<keyword evidence="3" id="KW-1133">Transmembrane helix</keyword>
<sequence length="328" mass="38510">MRRQLISIIVPVYNCKEYLSNCINSLINQSYTKIEIIIIDDGSNDGTSEICDEWQKKDSRIKVIHTNNFGVSHARNIGLDNMSGSYVGFVDADDWVDTDTYELLLREMIEKNAEVSGGGYICNDVRGDKIIFCKRKSKVYSRDEILQEIFSPREPRLLCWELCDKLFKRDLINNVRFNESIGTAEDMLFFWQMMKRVHRFAYSPLFKYHYRMRSGSAVHSGISPKTISSLYAVREIMNSARTENDDLKYIIWKQYVRYLVGCTRQMLVYDAKKYEEDILMNQKEIRREIGRVIRLDNLSIRFVLGVFFLCFPIAICRALTCFIKKRND</sequence>
<dbReference type="OrthoDB" id="396512at2"/>
<keyword evidence="3" id="KW-0472">Membrane</keyword>
<keyword evidence="1" id="KW-0328">Glycosyltransferase</keyword>
<evidence type="ECO:0000256" key="3">
    <source>
        <dbReference type="SAM" id="Phobius"/>
    </source>
</evidence>
<dbReference type="EMBL" id="FOQK01000002">
    <property type="protein sequence ID" value="SFH67159.1"/>
    <property type="molecule type" value="Genomic_DNA"/>
</dbReference>
<gene>
    <name evidence="5" type="ORF">SAMN04487861_1027</name>
</gene>
<dbReference type="PANTHER" id="PTHR22916">
    <property type="entry name" value="GLYCOSYLTRANSFERASE"/>
    <property type="match status" value="1"/>
</dbReference>
<dbReference type="InterPro" id="IPR029044">
    <property type="entry name" value="Nucleotide-diphossugar_trans"/>
</dbReference>
<evidence type="ECO:0000313" key="6">
    <source>
        <dbReference type="Proteomes" id="UP000183639"/>
    </source>
</evidence>
<dbReference type="Pfam" id="PF00535">
    <property type="entry name" value="Glycos_transf_2"/>
    <property type="match status" value="1"/>
</dbReference>
<dbReference type="PANTHER" id="PTHR22916:SF51">
    <property type="entry name" value="GLYCOSYLTRANSFERASE EPSH-RELATED"/>
    <property type="match status" value="1"/>
</dbReference>
<evidence type="ECO:0000256" key="1">
    <source>
        <dbReference type="ARBA" id="ARBA00022676"/>
    </source>
</evidence>
<evidence type="ECO:0000313" key="5">
    <source>
        <dbReference type="EMBL" id="SFH67159.1"/>
    </source>
</evidence>
<dbReference type="AlphaFoldDB" id="A0A1I3BZ03"/>
<dbReference type="GO" id="GO:0016757">
    <property type="term" value="F:glycosyltransferase activity"/>
    <property type="evidence" value="ECO:0007669"/>
    <property type="project" value="UniProtKB-KW"/>
</dbReference>
<dbReference type="CDD" id="cd00761">
    <property type="entry name" value="Glyco_tranf_GTA_type"/>
    <property type="match status" value="1"/>
</dbReference>
<dbReference type="Gene3D" id="3.90.550.10">
    <property type="entry name" value="Spore Coat Polysaccharide Biosynthesis Protein SpsA, Chain A"/>
    <property type="match status" value="1"/>
</dbReference>
<accession>A0A1I3BZ03</accession>
<feature type="transmembrane region" description="Helical" evidence="3">
    <location>
        <begin position="302"/>
        <end position="323"/>
    </location>
</feature>
<dbReference type="RefSeq" id="WP_075441664.1">
    <property type="nucleotide sequence ID" value="NZ_FOQK01000002.1"/>
</dbReference>
<keyword evidence="2 5" id="KW-0808">Transferase</keyword>
<dbReference type="Proteomes" id="UP000183639">
    <property type="component" value="Unassembled WGS sequence"/>
</dbReference>
<keyword evidence="3" id="KW-0812">Transmembrane</keyword>
<evidence type="ECO:0000259" key="4">
    <source>
        <dbReference type="Pfam" id="PF00535"/>
    </source>
</evidence>
<proteinExistence type="predicted"/>
<name>A0A1I3BZ03_SELRU</name>